<dbReference type="InterPro" id="IPR015797">
    <property type="entry name" value="NUDIX_hydrolase-like_dom_sf"/>
</dbReference>
<dbReference type="PANTHER" id="PTHR31699:SF1">
    <property type="entry name" value="U8 SNORNA-DECAPPING ENZYME"/>
    <property type="match status" value="1"/>
</dbReference>
<evidence type="ECO:0000256" key="1">
    <source>
        <dbReference type="ARBA" id="ARBA00004123"/>
    </source>
</evidence>
<dbReference type="EMBL" id="CASHTH010000786">
    <property type="protein sequence ID" value="CAI8007586.1"/>
    <property type="molecule type" value="Genomic_DNA"/>
</dbReference>
<protein>
    <submittedName>
        <fullName evidence="4">U8 snoRNA-decapping enzyme</fullName>
    </submittedName>
</protein>
<dbReference type="PANTHER" id="PTHR31699">
    <property type="entry name" value="NUDIX T16 FAMILY MEMBER"/>
    <property type="match status" value="1"/>
</dbReference>
<sequence>MLASADYVEVSESEWKALLPSYGHAAHVMVYSTWPGRFMDKYEHKFAVSMQLRFDGTLGFPGGMVDSGETPETAAGRELAEVYYSY</sequence>
<dbReference type="Pfam" id="PF22327">
    <property type="entry name" value="Nudt16-like"/>
    <property type="match status" value="1"/>
</dbReference>
<dbReference type="GO" id="GO:0006402">
    <property type="term" value="P:mRNA catabolic process"/>
    <property type="evidence" value="ECO:0007669"/>
    <property type="project" value="TreeGrafter"/>
</dbReference>
<proteinExistence type="predicted"/>
<dbReference type="GO" id="GO:0005634">
    <property type="term" value="C:nucleus"/>
    <property type="evidence" value="ECO:0007669"/>
    <property type="project" value="UniProtKB-SubCell"/>
</dbReference>
<evidence type="ECO:0000313" key="4">
    <source>
        <dbReference type="EMBL" id="CAI8007586.1"/>
    </source>
</evidence>
<dbReference type="Proteomes" id="UP001174909">
    <property type="component" value="Unassembled WGS sequence"/>
</dbReference>
<gene>
    <name evidence="4" type="ORF">GBAR_LOCUS5281</name>
</gene>
<evidence type="ECO:0000313" key="5">
    <source>
        <dbReference type="Proteomes" id="UP001174909"/>
    </source>
</evidence>
<comment type="caution">
    <text evidence="4">The sequence shown here is derived from an EMBL/GenBank/DDBJ whole genome shotgun (WGS) entry which is preliminary data.</text>
</comment>
<comment type="subcellular location">
    <subcellularLocation>
        <location evidence="1">Nucleus</location>
    </subcellularLocation>
</comment>
<keyword evidence="5" id="KW-1185">Reference proteome</keyword>
<reference evidence="4" key="1">
    <citation type="submission" date="2023-03" db="EMBL/GenBank/DDBJ databases">
        <authorList>
            <person name="Steffen K."/>
            <person name="Cardenas P."/>
        </authorList>
    </citation>
    <scope>NUCLEOTIDE SEQUENCE</scope>
</reference>
<dbReference type="AlphaFoldDB" id="A0AA35W848"/>
<organism evidence="4 5">
    <name type="scientific">Geodia barretti</name>
    <name type="common">Barrett's horny sponge</name>
    <dbReference type="NCBI Taxonomy" id="519541"/>
    <lineage>
        <taxon>Eukaryota</taxon>
        <taxon>Metazoa</taxon>
        <taxon>Porifera</taxon>
        <taxon>Demospongiae</taxon>
        <taxon>Heteroscleromorpha</taxon>
        <taxon>Tetractinellida</taxon>
        <taxon>Astrophorina</taxon>
        <taxon>Geodiidae</taxon>
        <taxon>Geodia</taxon>
    </lineage>
</organism>
<dbReference type="GO" id="GO:0016077">
    <property type="term" value="P:sno(s)RNA catabolic process"/>
    <property type="evidence" value="ECO:0007669"/>
    <property type="project" value="TreeGrafter"/>
</dbReference>
<accession>A0AA35W848</accession>
<dbReference type="GO" id="GO:1990174">
    <property type="term" value="F:phosphodiesterase decapping endonuclease activity"/>
    <property type="evidence" value="ECO:0007669"/>
    <property type="project" value="TreeGrafter"/>
</dbReference>
<name>A0AA35W848_GEOBA</name>
<dbReference type="GO" id="GO:0030515">
    <property type="term" value="F:snoRNA binding"/>
    <property type="evidence" value="ECO:0007669"/>
    <property type="project" value="TreeGrafter"/>
</dbReference>
<keyword evidence="2" id="KW-0694">RNA-binding</keyword>
<dbReference type="Gene3D" id="3.90.79.10">
    <property type="entry name" value="Nucleoside Triphosphate Pyrophosphohydrolase"/>
    <property type="match status" value="1"/>
</dbReference>
<evidence type="ECO:0000256" key="2">
    <source>
        <dbReference type="ARBA" id="ARBA00022884"/>
    </source>
</evidence>
<keyword evidence="3" id="KW-0539">Nucleus</keyword>
<evidence type="ECO:0000256" key="3">
    <source>
        <dbReference type="ARBA" id="ARBA00023242"/>
    </source>
</evidence>
<dbReference type="InterPro" id="IPR054754">
    <property type="entry name" value="NudT16"/>
</dbReference>
<dbReference type="SUPFAM" id="SSF55811">
    <property type="entry name" value="Nudix"/>
    <property type="match status" value="1"/>
</dbReference>